<reference evidence="2 3" key="1">
    <citation type="journal article" date="2014" name="Genome Biol. Evol.">
        <title>The genome of the myxosporean Thelohanellus kitauei shows adaptations to nutrient acquisition within its fish host.</title>
        <authorList>
            <person name="Yang Y."/>
            <person name="Xiong J."/>
            <person name="Zhou Z."/>
            <person name="Huo F."/>
            <person name="Miao W."/>
            <person name="Ran C."/>
            <person name="Liu Y."/>
            <person name="Zhang J."/>
            <person name="Feng J."/>
            <person name="Wang M."/>
            <person name="Wang M."/>
            <person name="Wang L."/>
            <person name="Yao B."/>
        </authorList>
    </citation>
    <scope>NUCLEOTIDE SEQUENCE [LARGE SCALE GENOMIC DNA]</scope>
    <source>
        <strain evidence="2">Wuqing</strain>
    </source>
</reference>
<dbReference type="EMBL" id="JWZT01005382">
    <property type="protein sequence ID" value="KII61054.1"/>
    <property type="molecule type" value="Genomic_DNA"/>
</dbReference>
<feature type="compositionally biased region" description="Polar residues" evidence="1">
    <location>
        <begin position="60"/>
        <end position="69"/>
    </location>
</feature>
<dbReference type="AlphaFoldDB" id="A0A0C2M9Q8"/>
<evidence type="ECO:0000313" key="2">
    <source>
        <dbReference type="EMBL" id="KII61054.1"/>
    </source>
</evidence>
<gene>
    <name evidence="2" type="ORF">RF11_10987</name>
</gene>
<feature type="region of interest" description="Disordered" evidence="1">
    <location>
        <begin position="1"/>
        <end position="77"/>
    </location>
</feature>
<name>A0A0C2M9Q8_THEKT</name>
<evidence type="ECO:0000313" key="3">
    <source>
        <dbReference type="Proteomes" id="UP000031668"/>
    </source>
</evidence>
<sequence>MELIWDRTNESGIFTDTAQSKPETNTSPFTASKNNSPGPLVSQSTSHRSGSEKLPEQIKPGNTQQNENNINDKDSNALKLIKKSQYASPSKREIQRYTDMNLAIVQNTYDSSKLKSNKPKSFLLLS</sequence>
<dbReference type="Proteomes" id="UP000031668">
    <property type="component" value="Unassembled WGS sequence"/>
</dbReference>
<proteinExistence type="predicted"/>
<keyword evidence="3" id="KW-1185">Reference proteome</keyword>
<accession>A0A0C2M9Q8</accession>
<protein>
    <submittedName>
        <fullName evidence="2">Uncharacterized protein</fullName>
    </submittedName>
</protein>
<feature type="compositionally biased region" description="Polar residues" evidence="1">
    <location>
        <begin position="10"/>
        <end position="48"/>
    </location>
</feature>
<organism evidence="2 3">
    <name type="scientific">Thelohanellus kitauei</name>
    <name type="common">Myxosporean</name>
    <dbReference type="NCBI Taxonomy" id="669202"/>
    <lineage>
        <taxon>Eukaryota</taxon>
        <taxon>Metazoa</taxon>
        <taxon>Cnidaria</taxon>
        <taxon>Myxozoa</taxon>
        <taxon>Myxosporea</taxon>
        <taxon>Bivalvulida</taxon>
        <taxon>Platysporina</taxon>
        <taxon>Myxobolidae</taxon>
        <taxon>Thelohanellus</taxon>
    </lineage>
</organism>
<evidence type="ECO:0000256" key="1">
    <source>
        <dbReference type="SAM" id="MobiDB-lite"/>
    </source>
</evidence>
<comment type="caution">
    <text evidence="2">The sequence shown here is derived from an EMBL/GenBank/DDBJ whole genome shotgun (WGS) entry which is preliminary data.</text>
</comment>